<feature type="signal peptide" evidence="1">
    <location>
        <begin position="1"/>
        <end position="18"/>
    </location>
</feature>
<evidence type="ECO:0000256" key="1">
    <source>
        <dbReference type="SAM" id="SignalP"/>
    </source>
</evidence>
<dbReference type="AlphaFoldDB" id="A0A6B8V979"/>
<dbReference type="EMBL" id="CP046452">
    <property type="protein sequence ID" value="QGU01652.1"/>
    <property type="molecule type" value="Genomic_DNA"/>
</dbReference>
<proteinExistence type="predicted"/>
<keyword evidence="3" id="KW-1185">Reference proteome</keyword>
<feature type="chain" id="PRO_5039084720" evidence="1">
    <location>
        <begin position="19"/>
        <end position="75"/>
    </location>
</feature>
<protein>
    <submittedName>
        <fullName evidence="2">Uncharacterized protein</fullName>
    </submittedName>
</protein>
<dbReference type="PROSITE" id="PS51257">
    <property type="entry name" value="PROKAR_LIPOPROTEIN"/>
    <property type="match status" value="1"/>
</dbReference>
<dbReference type="Proteomes" id="UP000427071">
    <property type="component" value="Chromosome"/>
</dbReference>
<accession>A0A6B8V979</accession>
<evidence type="ECO:0000313" key="2">
    <source>
        <dbReference type="EMBL" id="QGU01652.1"/>
    </source>
</evidence>
<dbReference type="KEGG" id="ckw:CKALI_03865"/>
<dbReference type="AntiFam" id="ANF00045">
    <property type="entry name" value="Antisense to RNaseP"/>
</dbReference>
<gene>
    <name evidence="2" type="ORF">CKALI_03865</name>
</gene>
<organism evidence="2 3">
    <name type="scientific">Corynebacterium kalinowskii</name>
    <dbReference type="NCBI Taxonomy" id="2675216"/>
    <lineage>
        <taxon>Bacteria</taxon>
        <taxon>Bacillati</taxon>
        <taxon>Actinomycetota</taxon>
        <taxon>Actinomycetes</taxon>
        <taxon>Mycobacteriales</taxon>
        <taxon>Corynebacteriaceae</taxon>
        <taxon>Corynebacterium</taxon>
    </lineage>
</organism>
<keyword evidence="1" id="KW-0732">Signal</keyword>
<reference evidence="3" key="1">
    <citation type="submission" date="2019-11" db="EMBL/GenBank/DDBJ databases">
        <title>Complete genome sequence of Corynebacterium kalinowskii 1959, a novel Corynebacterium species isolated from soil of a small paddock in Vilsendorf, Germany.</title>
        <authorList>
            <person name="Schaffert L."/>
            <person name="Ruwe M."/>
            <person name="Milse J."/>
            <person name="Hanuschka K."/>
            <person name="Ortseifen V."/>
            <person name="Droste J."/>
            <person name="Brandt D."/>
            <person name="Schlueter L."/>
            <person name="Kutter Y."/>
            <person name="Vinke S."/>
            <person name="Viehoefer P."/>
            <person name="Jacob L."/>
            <person name="Luebke N.-C."/>
            <person name="Schulte-Berndt E."/>
            <person name="Hain C."/>
            <person name="Linder M."/>
            <person name="Schmidt P."/>
            <person name="Wollenschlaeger L."/>
            <person name="Luttermann T."/>
            <person name="Thieme E."/>
            <person name="Hassa J."/>
            <person name="Haak M."/>
            <person name="Wittchen M."/>
            <person name="Mentz A."/>
            <person name="Persicke M."/>
            <person name="Busche T."/>
            <person name="Ruckert C."/>
        </authorList>
    </citation>
    <scope>NUCLEOTIDE SEQUENCE [LARGE SCALE GENOMIC DNA]</scope>
    <source>
        <strain evidence="3">1959</strain>
    </source>
</reference>
<sequence>MRLKQLPVGYWTSSPTHAATPSGAASCLAPSGVYLAGVVTYVAGALLPHPFTLTFPEEGGLLSVALFPQVALGCR</sequence>
<name>A0A6B8V979_9CORY</name>
<evidence type="ECO:0000313" key="3">
    <source>
        <dbReference type="Proteomes" id="UP000427071"/>
    </source>
</evidence>